<evidence type="ECO:0000256" key="5">
    <source>
        <dbReference type="ARBA" id="ARBA00022989"/>
    </source>
</evidence>
<feature type="transmembrane region" description="Helical" evidence="7">
    <location>
        <begin position="231"/>
        <end position="253"/>
    </location>
</feature>
<dbReference type="GO" id="GO:0055085">
    <property type="term" value="P:transmembrane transport"/>
    <property type="evidence" value="ECO:0007669"/>
    <property type="project" value="InterPro"/>
</dbReference>
<dbReference type="InterPro" id="IPR035906">
    <property type="entry name" value="MetI-like_sf"/>
</dbReference>
<evidence type="ECO:0000256" key="2">
    <source>
        <dbReference type="ARBA" id="ARBA00022448"/>
    </source>
</evidence>
<gene>
    <name evidence="9" type="ORF">F4Y42_06175</name>
</gene>
<keyword evidence="3" id="KW-1003">Cell membrane</keyword>
<dbReference type="Pfam" id="PF00528">
    <property type="entry name" value="BPD_transp_1"/>
    <property type="match status" value="1"/>
</dbReference>
<comment type="subcellular location">
    <subcellularLocation>
        <location evidence="1 7">Cell membrane</location>
        <topology evidence="1 7">Multi-pass membrane protein</topology>
    </subcellularLocation>
</comment>
<dbReference type="InterPro" id="IPR050366">
    <property type="entry name" value="BP-dependent_transpt_permease"/>
</dbReference>
<evidence type="ECO:0000256" key="6">
    <source>
        <dbReference type="ARBA" id="ARBA00023136"/>
    </source>
</evidence>
<keyword evidence="2 7" id="KW-0813">Transport</keyword>
<dbReference type="Pfam" id="PF12911">
    <property type="entry name" value="OppC_N"/>
    <property type="match status" value="1"/>
</dbReference>
<feature type="transmembrane region" description="Helical" evidence="7">
    <location>
        <begin position="133"/>
        <end position="152"/>
    </location>
</feature>
<dbReference type="AlphaFoldDB" id="A0A6B0YTH1"/>
<evidence type="ECO:0000256" key="1">
    <source>
        <dbReference type="ARBA" id="ARBA00004651"/>
    </source>
</evidence>
<reference evidence="9" key="1">
    <citation type="submission" date="2019-09" db="EMBL/GenBank/DDBJ databases">
        <title>Characterisation of the sponge microbiome using genome-centric metagenomics.</title>
        <authorList>
            <person name="Engelberts J.P."/>
            <person name="Robbins S.J."/>
            <person name="De Goeij J.M."/>
            <person name="Aranda M."/>
            <person name="Bell S.C."/>
            <person name="Webster N.S."/>
        </authorList>
    </citation>
    <scope>NUCLEOTIDE SEQUENCE</scope>
    <source>
        <strain evidence="9">SB0664_bin_27</strain>
    </source>
</reference>
<feature type="transmembrane region" description="Helical" evidence="7">
    <location>
        <begin position="284"/>
        <end position="307"/>
    </location>
</feature>
<dbReference type="PROSITE" id="PS50928">
    <property type="entry name" value="ABC_TM1"/>
    <property type="match status" value="1"/>
</dbReference>
<dbReference type="SUPFAM" id="SSF161098">
    <property type="entry name" value="MetI-like"/>
    <property type="match status" value="1"/>
</dbReference>
<dbReference type="PANTHER" id="PTHR43386:SF1">
    <property type="entry name" value="D,D-DIPEPTIDE TRANSPORT SYSTEM PERMEASE PROTEIN DDPC-RELATED"/>
    <property type="match status" value="1"/>
</dbReference>
<keyword evidence="6 7" id="KW-0472">Membrane</keyword>
<keyword evidence="5 7" id="KW-1133">Transmembrane helix</keyword>
<organism evidence="9">
    <name type="scientific">Caldilineaceae bacterium SB0664_bin_27</name>
    <dbReference type="NCBI Taxonomy" id="2605260"/>
    <lineage>
        <taxon>Bacteria</taxon>
        <taxon>Bacillati</taxon>
        <taxon>Chloroflexota</taxon>
        <taxon>Caldilineae</taxon>
        <taxon>Caldilineales</taxon>
        <taxon>Caldilineaceae</taxon>
    </lineage>
</organism>
<dbReference type="PANTHER" id="PTHR43386">
    <property type="entry name" value="OLIGOPEPTIDE TRANSPORT SYSTEM PERMEASE PROTEIN APPC"/>
    <property type="match status" value="1"/>
</dbReference>
<protein>
    <submittedName>
        <fullName evidence="9">ABC transporter permease</fullName>
    </submittedName>
</protein>
<accession>A0A6B0YTH1</accession>
<dbReference type="CDD" id="cd06261">
    <property type="entry name" value="TM_PBP2"/>
    <property type="match status" value="1"/>
</dbReference>
<dbReference type="InterPro" id="IPR025966">
    <property type="entry name" value="OppC_N"/>
</dbReference>
<feature type="transmembrane region" description="Helical" evidence="7">
    <location>
        <begin position="34"/>
        <end position="55"/>
    </location>
</feature>
<evidence type="ECO:0000259" key="8">
    <source>
        <dbReference type="PROSITE" id="PS50928"/>
    </source>
</evidence>
<evidence type="ECO:0000256" key="7">
    <source>
        <dbReference type="RuleBase" id="RU363032"/>
    </source>
</evidence>
<dbReference type="EMBL" id="VXRG01000053">
    <property type="protein sequence ID" value="MXY93022.1"/>
    <property type="molecule type" value="Genomic_DNA"/>
</dbReference>
<evidence type="ECO:0000256" key="3">
    <source>
        <dbReference type="ARBA" id="ARBA00022475"/>
    </source>
</evidence>
<feature type="transmembrane region" description="Helical" evidence="7">
    <location>
        <begin position="172"/>
        <end position="193"/>
    </location>
</feature>
<feature type="domain" description="ABC transmembrane type-1" evidence="8">
    <location>
        <begin position="94"/>
        <end position="307"/>
    </location>
</feature>
<evidence type="ECO:0000256" key="4">
    <source>
        <dbReference type="ARBA" id="ARBA00022692"/>
    </source>
</evidence>
<dbReference type="InterPro" id="IPR000515">
    <property type="entry name" value="MetI-like"/>
</dbReference>
<comment type="similarity">
    <text evidence="7">Belongs to the binding-protein-dependent transport system permease family.</text>
</comment>
<name>A0A6B0YTH1_9CHLR</name>
<keyword evidence="4 7" id="KW-0812">Transmembrane</keyword>
<proteinExistence type="inferred from homology"/>
<dbReference type="GO" id="GO:0005886">
    <property type="term" value="C:plasma membrane"/>
    <property type="evidence" value="ECO:0007669"/>
    <property type="project" value="UniProtKB-SubCell"/>
</dbReference>
<dbReference type="Gene3D" id="1.10.3720.10">
    <property type="entry name" value="MetI-like"/>
    <property type="match status" value="1"/>
</dbReference>
<evidence type="ECO:0000313" key="9">
    <source>
        <dbReference type="EMBL" id="MXY93022.1"/>
    </source>
</evidence>
<feature type="transmembrane region" description="Helical" evidence="7">
    <location>
        <begin position="96"/>
        <end position="121"/>
    </location>
</feature>
<sequence length="321" mass="34986">MTQSFGGTDLFDEMMPPRNLWLDAWDRFQRNKMAVVGLAIAILTLFLGIFGPALAPYDYTLIDMRALAQPPSLEHPMGTDEIGRDMLSRILQGARTAVLVAIFVTVINTVMGLVLGTLSAYMGGIVDMVIMRIADILIAFPGLLLAVFVNATMKRPVSLVSEWLYELTGLGFFQNTLVINYLIVLGAISLIGWPGLARLVRGQILSLREREFIKAQVAMGSPRWRIMALHLVPNAIGPLIVAVSASIGGAMVAESSLSYLGLGIQPPGASWGRMIVENMLQWSVYPHLVAMPSLVLAICVFGFNFLGDGLNDALNPRQIRS</sequence>
<comment type="caution">
    <text evidence="9">The sequence shown here is derived from an EMBL/GenBank/DDBJ whole genome shotgun (WGS) entry which is preliminary data.</text>
</comment>